<feature type="domain" description="PKD" evidence="8">
    <location>
        <begin position="424"/>
        <end position="476"/>
    </location>
</feature>
<feature type="signal peptide" evidence="7">
    <location>
        <begin position="1"/>
        <end position="18"/>
    </location>
</feature>
<dbReference type="Gene3D" id="2.60.40.10">
    <property type="entry name" value="Immunoglobulins"/>
    <property type="match status" value="5"/>
</dbReference>
<dbReference type="AlphaFoldDB" id="A0AA37W2B2"/>
<accession>A0AA37W2B2</accession>
<evidence type="ECO:0000256" key="5">
    <source>
        <dbReference type="ARBA" id="ARBA00023136"/>
    </source>
</evidence>
<dbReference type="InterPro" id="IPR035986">
    <property type="entry name" value="PKD_dom_sf"/>
</dbReference>
<evidence type="ECO:0000256" key="3">
    <source>
        <dbReference type="ARBA" id="ARBA00022737"/>
    </source>
</evidence>
<feature type="domain" description="PKD" evidence="8">
    <location>
        <begin position="325"/>
        <end position="376"/>
    </location>
</feature>
<keyword evidence="10" id="KW-1185">Reference proteome</keyword>
<evidence type="ECO:0000256" key="6">
    <source>
        <dbReference type="SAM" id="MobiDB-lite"/>
    </source>
</evidence>
<dbReference type="RefSeq" id="WP_169903060.1">
    <property type="nucleotide sequence ID" value="NZ_BSNC01000012.1"/>
</dbReference>
<feature type="region of interest" description="Disordered" evidence="6">
    <location>
        <begin position="715"/>
        <end position="748"/>
    </location>
</feature>
<dbReference type="PANTHER" id="PTHR46730">
    <property type="entry name" value="POLYCYSTIN-1"/>
    <property type="match status" value="1"/>
</dbReference>
<keyword evidence="3" id="KW-0677">Repeat</keyword>
<proteinExistence type="predicted"/>
<dbReference type="GO" id="GO:0005261">
    <property type="term" value="F:monoatomic cation channel activity"/>
    <property type="evidence" value="ECO:0007669"/>
    <property type="project" value="TreeGrafter"/>
</dbReference>
<keyword evidence="7" id="KW-0732">Signal</keyword>
<dbReference type="SMART" id="SM00089">
    <property type="entry name" value="PKD"/>
    <property type="match status" value="6"/>
</dbReference>
<comment type="caution">
    <text evidence="9">The sequence shown here is derived from an EMBL/GenBank/DDBJ whole genome shotgun (WGS) entry which is preliminary data.</text>
</comment>
<feature type="chain" id="PRO_5041395005" description="PKD domain-containing protein" evidence="7">
    <location>
        <begin position="19"/>
        <end position="773"/>
    </location>
</feature>
<dbReference type="InterPro" id="IPR022409">
    <property type="entry name" value="PKD/Chitinase_dom"/>
</dbReference>
<evidence type="ECO:0000256" key="1">
    <source>
        <dbReference type="ARBA" id="ARBA00004141"/>
    </source>
</evidence>
<feature type="compositionally biased region" description="Pro residues" evidence="6">
    <location>
        <begin position="729"/>
        <end position="743"/>
    </location>
</feature>
<evidence type="ECO:0000256" key="2">
    <source>
        <dbReference type="ARBA" id="ARBA00022692"/>
    </source>
</evidence>
<evidence type="ECO:0000256" key="7">
    <source>
        <dbReference type="SAM" id="SignalP"/>
    </source>
</evidence>
<sequence length="773" mass="84065">MRALLTSFLLLFLGFATATFSFATNAAPVIERIDVYKDDWGSSNRMVATLSGDIPVSYQWDFGDGTISNNYEAIASHDYELASVVSGRPLQDSYVVTLTVVDANGESATASVEHSVFAFIPVGLEALSYATSALNFEMSVEISPGSTDIWYAEISVANEFSYEFDSGSSFELEHTFSAPGSYLVVVYVQSGNTADYYEQQITVYDTQESDMVFDGWVIKVDEDDGNAEFTDTIDYFIKTGVEPSLLSYSWLAGSFEASTPWASFRYERERVPYRLFVEVTDMYGNTLMQMGRPWLTDFAKAQIVPNSASVRPNFLSVDVTADVTTGSGDFSTVWDFGDGTRVEQEWSYLEYSGTTNTLTANHSYQNSGEYDVSLTVISGTQTDVFQQRVTVVDDVDGPDIQSLTAQMIDDPSEVVGFGSDVIGGAPPLAFVWDFGDGTIRDDFDDGALHEYGEYKQYQVTLTVTDANGKQDSMTINYDHQPFRFAEVGEIEILVNGLDIQANATVIEGTGEYSYYWIIEGAGQFDDQLSVEHSYQQAGTYTAEFWVTSSNHQDIESITFTLASAPRLTLDSFDVQADALSVSANAQASGGQGNIIYSWDFGDGSPTKNGPNQSHDYSTSGSYTVTLTISDSAGSSMSQSETLEVFAALAAQFSAVIDDLKVSLNSQVSGGRPGYNYDWDFGDGNSASGPDPEHEYTSEGTYQVALVVTDSRGEVASDQSSVTVTAPASQPAPTPQPTSAPPPSSDSGGGGAVGLLFSLLLMFEIKRRRAFKRF</sequence>
<reference evidence="9" key="2">
    <citation type="submission" date="2023-01" db="EMBL/GenBank/DDBJ databases">
        <title>Draft genome sequence of Paraferrimonas sedimenticola strain NBRC 101628.</title>
        <authorList>
            <person name="Sun Q."/>
            <person name="Mori K."/>
        </authorList>
    </citation>
    <scope>NUCLEOTIDE SEQUENCE</scope>
    <source>
        <strain evidence="9">NBRC 101628</strain>
    </source>
</reference>
<dbReference type="InterPro" id="IPR000601">
    <property type="entry name" value="PKD_dom"/>
</dbReference>
<evidence type="ECO:0000313" key="9">
    <source>
        <dbReference type="EMBL" id="GLP97900.1"/>
    </source>
</evidence>
<keyword evidence="4" id="KW-1133">Transmembrane helix</keyword>
<dbReference type="CDD" id="cd00146">
    <property type="entry name" value="PKD"/>
    <property type="match status" value="5"/>
</dbReference>
<feature type="domain" description="PKD" evidence="8">
    <location>
        <begin position="564"/>
        <end position="651"/>
    </location>
</feature>
<dbReference type="GO" id="GO:0006816">
    <property type="term" value="P:calcium ion transport"/>
    <property type="evidence" value="ECO:0007669"/>
    <property type="project" value="TreeGrafter"/>
</dbReference>
<organism evidence="9 10">
    <name type="scientific">Paraferrimonas sedimenticola</name>
    <dbReference type="NCBI Taxonomy" id="375674"/>
    <lineage>
        <taxon>Bacteria</taxon>
        <taxon>Pseudomonadati</taxon>
        <taxon>Pseudomonadota</taxon>
        <taxon>Gammaproteobacteria</taxon>
        <taxon>Alteromonadales</taxon>
        <taxon>Ferrimonadaceae</taxon>
        <taxon>Paraferrimonas</taxon>
    </lineage>
</organism>
<reference evidence="9" key="1">
    <citation type="journal article" date="2014" name="Int. J. Syst. Evol. Microbiol.">
        <title>Complete genome sequence of Corynebacterium casei LMG S-19264T (=DSM 44701T), isolated from a smear-ripened cheese.</title>
        <authorList>
            <consortium name="US DOE Joint Genome Institute (JGI-PGF)"/>
            <person name="Walter F."/>
            <person name="Albersmeier A."/>
            <person name="Kalinowski J."/>
            <person name="Ruckert C."/>
        </authorList>
    </citation>
    <scope>NUCLEOTIDE SEQUENCE</scope>
    <source>
        <strain evidence="9">NBRC 101628</strain>
    </source>
</reference>
<name>A0AA37W2B2_9GAMM</name>
<protein>
    <recommendedName>
        <fullName evidence="8">PKD domain-containing protein</fullName>
    </recommendedName>
</protein>
<dbReference type="PROSITE" id="PS50093">
    <property type="entry name" value="PKD"/>
    <property type="match status" value="5"/>
</dbReference>
<dbReference type="InterPro" id="IPR013783">
    <property type="entry name" value="Ig-like_fold"/>
</dbReference>
<evidence type="ECO:0000256" key="4">
    <source>
        <dbReference type="ARBA" id="ARBA00022989"/>
    </source>
</evidence>
<keyword evidence="2" id="KW-0812">Transmembrane</keyword>
<evidence type="ECO:0000313" key="10">
    <source>
        <dbReference type="Proteomes" id="UP001161422"/>
    </source>
</evidence>
<keyword evidence="5" id="KW-0472">Membrane</keyword>
<feature type="domain" description="PKD" evidence="8">
    <location>
        <begin position="670"/>
        <end position="730"/>
    </location>
</feature>
<dbReference type="Proteomes" id="UP001161422">
    <property type="component" value="Unassembled WGS sequence"/>
</dbReference>
<dbReference type="EMBL" id="BSNC01000012">
    <property type="protein sequence ID" value="GLP97900.1"/>
    <property type="molecule type" value="Genomic_DNA"/>
</dbReference>
<dbReference type="Pfam" id="PF18911">
    <property type="entry name" value="PKD_4"/>
    <property type="match status" value="4"/>
</dbReference>
<dbReference type="SUPFAM" id="SSF49299">
    <property type="entry name" value="PKD domain"/>
    <property type="match status" value="6"/>
</dbReference>
<dbReference type="GO" id="GO:0005886">
    <property type="term" value="C:plasma membrane"/>
    <property type="evidence" value="ECO:0007669"/>
    <property type="project" value="TreeGrafter"/>
</dbReference>
<evidence type="ECO:0000259" key="8">
    <source>
        <dbReference type="PROSITE" id="PS50093"/>
    </source>
</evidence>
<comment type="subcellular location">
    <subcellularLocation>
        <location evidence="1">Membrane</location>
        <topology evidence="1">Multi-pass membrane protein</topology>
    </subcellularLocation>
</comment>
<gene>
    <name evidence="9" type="ORF">GCM10007895_32070</name>
</gene>
<dbReference type="PANTHER" id="PTHR46730:SF4">
    <property type="entry name" value="POLYCYSTIC KIDNEY DISEASE PROTEIN 1-LIKE 1"/>
    <property type="match status" value="1"/>
</dbReference>
<feature type="domain" description="PKD" evidence="8">
    <location>
        <begin position="55"/>
        <end position="79"/>
    </location>
</feature>